<comment type="subcellular location">
    <subcellularLocation>
        <location evidence="1">Endomembrane system</location>
    </subcellularLocation>
</comment>
<evidence type="ECO:0000256" key="4">
    <source>
        <dbReference type="ARBA" id="ARBA00022519"/>
    </source>
</evidence>
<keyword evidence="2" id="KW-0813">Transport</keyword>
<evidence type="ECO:0000256" key="2">
    <source>
        <dbReference type="ARBA" id="ARBA00022448"/>
    </source>
</evidence>
<dbReference type="CDD" id="cd13553">
    <property type="entry name" value="PBP2_NrtA_CpmA_like"/>
    <property type="match status" value="1"/>
</dbReference>
<dbReference type="Proteomes" id="UP001595579">
    <property type="component" value="Unassembled WGS sequence"/>
</dbReference>
<protein>
    <submittedName>
        <fullName evidence="6">CmpA/NrtA family ABC transporter substrate-binding protein</fullName>
    </submittedName>
</protein>
<keyword evidence="5" id="KW-0472">Membrane</keyword>
<keyword evidence="7" id="KW-1185">Reference proteome</keyword>
<dbReference type="Gene3D" id="3.40.190.10">
    <property type="entry name" value="Periplasmic binding protein-like II"/>
    <property type="match status" value="2"/>
</dbReference>
<evidence type="ECO:0000256" key="5">
    <source>
        <dbReference type="ARBA" id="ARBA00023136"/>
    </source>
</evidence>
<name>A0ABV7LIL4_9GAMM</name>
<dbReference type="InterPro" id="IPR044527">
    <property type="entry name" value="NrtA/CpmA_ABC-bd_dom"/>
</dbReference>
<proteinExistence type="predicted"/>
<reference evidence="7" key="1">
    <citation type="journal article" date="2019" name="Int. J. Syst. Evol. Microbiol.">
        <title>The Global Catalogue of Microorganisms (GCM) 10K type strain sequencing project: providing services to taxonomists for standard genome sequencing and annotation.</title>
        <authorList>
            <consortium name="The Broad Institute Genomics Platform"/>
            <consortium name="The Broad Institute Genome Sequencing Center for Infectious Disease"/>
            <person name="Wu L."/>
            <person name="Ma J."/>
        </authorList>
    </citation>
    <scope>NUCLEOTIDE SEQUENCE [LARGE SCALE GENOMIC DNA]</scope>
    <source>
        <strain evidence="7">CECT 7698</strain>
    </source>
</reference>
<organism evidence="6 7">
    <name type="scientific">Litchfieldella rifensis</name>
    <dbReference type="NCBI Taxonomy" id="762643"/>
    <lineage>
        <taxon>Bacteria</taxon>
        <taxon>Pseudomonadati</taxon>
        <taxon>Pseudomonadota</taxon>
        <taxon>Gammaproteobacteria</taxon>
        <taxon>Oceanospirillales</taxon>
        <taxon>Halomonadaceae</taxon>
        <taxon>Litchfieldella</taxon>
    </lineage>
</organism>
<gene>
    <name evidence="6" type="ORF">ACFOEV_00030</name>
</gene>
<evidence type="ECO:0000313" key="7">
    <source>
        <dbReference type="Proteomes" id="UP001595579"/>
    </source>
</evidence>
<dbReference type="SUPFAM" id="SSF53850">
    <property type="entry name" value="Periplasmic binding protein-like II"/>
    <property type="match status" value="1"/>
</dbReference>
<dbReference type="Pfam" id="PF13379">
    <property type="entry name" value="NMT1_2"/>
    <property type="match status" value="1"/>
</dbReference>
<evidence type="ECO:0000256" key="3">
    <source>
        <dbReference type="ARBA" id="ARBA00022475"/>
    </source>
</evidence>
<evidence type="ECO:0000313" key="6">
    <source>
        <dbReference type="EMBL" id="MFC3281991.1"/>
    </source>
</evidence>
<evidence type="ECO:0000256" key="1">
    <source>
        <dbReference type="ARBA" id="ARBA00004308"/>
    </source>
</evidence>
<sequence>MNTLQTAELERLQLGFVPLLDCALLVVARERGFFAAQGLDVALSRQNAWSTLRDKVAAGLLDGGQMLAPLPLAMSLGLGRAPCDTLAPIILSRNGNSITLSRVLAEASGAHFQDEPAESAQALGAYLRHQTPARRPCLAMVYPHSCQHYQLRQWLELGGIDADRDIDLVALPPPRMVEAMQAGKIDGFCVGEPWGTLAEYREVGRIVATGVQLWPGSPEKVLGVTRSWAKRYPATLIRLIRALVEASQWLQSAPQHRYQARDWLALPPYLDRSVCHLEYLPLDEPRLAQRMFGRDVLRPDAASAGHFAEQVDQHMRTLGRRLDRDTLNECYSPVHFDAASHH</sequence>
<keyword evidence="4" id="KW-0997">Cell inner membrane</keyword>
<accession>A0ABV7LIL4</accession>
<dbReference type="RefSeq" id="WP_386770316.1">
    <property type="nucleotide sequence ID" value="NZ_JBHRUG010000001.1"/>
</dbReference>
<keyword evidence="3" id="KW-1003">Cell membrane</keyword>
<comment type="caution">
    <text evidence="6">The sequence shown here is derived from an EMBL/GenBank/DDBJ whole genome shotgun (WGS) entry which is preliminary data.</text>
</comment>
<dbReference type="PANTHER" id="PTHR30024">
    <property type="entry name" value="ALIPHATIC SULFONATES-BINDING PROTEIN-RELATED"/>
    <property type="match status" value="1"/>
</dbReference>
<dbReference type="PANTHER" id="PTHR30024:SF43">
    <property type="entry name" value="BLL4572 PROTEIN"/>
    <property type="match status" value="1"/>
</dbReference>
<dbReference type="EMBL" id="JBHRUG010000001">
    <property type="protein sequence ID" value="MFC3281991.1"/>
    <property type="molecule type" value="Genomic_DNA"/>
</dbReference>